<evidence type="ECO:0000313" key="2">
    <source>
        <dbReference type="Proteomes" id="UP000220639"/>
    </source>
</evidence>
<sequence>MPNPKKKMKTMFHFYSYILNKMQTNPMLMRNTFFHHLTR</sequence>
<name>A0A285B5E8_9ENTR</name>
<accession>A0A285B5E8</accession>
<proteinExistence type="predicted"/>
<organism evidence="1 2">
    <name type="scientific">Klebsiella grimontii</name>
    <dbReference type="NCBI Taxonomy" id="2058152"/>
    <lineage>
        <taxon>Bacteria</taxon>
        <taxon>Pseudomonadati</taxon>
        <taxon>Pseudomonadota</taxon>
        <taxon>Gammaproteobacteria</taxon>
        <taxon>Enterobacterales</taxon>
        <taxon>Enterobacteriaceae</taxon>
        <taxon>Klebsiella/Raoultella group</taxon>
        <taxon>Klebsiella</taxon>
    </lineage>
</organism>
<protein>
    <submittedName>
        <fullName evidence="1">Uncharacterized protein</fullName>
    </submittedName>
</protein>
<gene>
    <name evidence="1" type="ORF">KOSB73_260757</name>
</gene>
<dbReference type="EMBL" id="FZTC01000019">
    <property type="protein sequence ID" value="SNU36033.1"/>
    <property type="molecule type" value="Genomic_DNA"/>
</dbReference>
<evidence type="ECO:0000313" key="1">
    <source>
        <dbReference type="EMBL" id="SNU36033.1"/>
    </source>
</evidence>
<dbReference type="AlphaFoldDB" id="A0A285B5E8"/>
<reference evidence="2" key="1">
    <citation type="submission" date="2017-08" db="EMBL/GenBank/DDBJ databases">
        <authorList>
            <person name="Brisse S."/>
        </authorList>
    </citation>
    <scope>NUCLEOTIDE SEQUENCE [LARGE SCALE GENOMIC DNA]</scope>
    <source>
        <strain evidence="2">06D021</strain>
    </source>
</reference>
<dbReference type="Proteomes" id="UP000220639">
    <property type="component" value="Unassembled WGS sequence"/>
</dbReference>